<organism evidence="6 7">
    <name type="scientific">Erwinia sorbitola</name>
    <dbReference type="NCBI Taxonomy" id="2681984"/>
    <lineage>
        <taxon>Bacteria</taxon>
        <taxon>Pseudomonadati</taxon>
        <taxon>Pseudomonadota</taxon>
        <taxon>Gammaproteobacteria</taxon>
        <taxon>Enterobacterales</taxon>
        <taxon>Erwiniaceae</taxon>
        <taxon>Erwinia</taxon>
    </lineage>
</organism>
<dbReference type="Gene3D" id="1.20.58.380">
    <property type="entry name" value="Flagellar protein flit"/>
    <property type="match status" value="1"/>
</dbReference>
<keyword evidence="6" id="KW-0282">Flagellum</keyword>
<keyword evidence="6" id="KW-0966">Cell projection</keyword>
<comment type="subcellular location">
    <subcellularLocation>
        <location evidence="1">Cytoplasm</location>
        <location evidence="1">Cytosol</location>
    </subcellularLocation>
</comment>
<dbReference type="Proteomes" id="UP000424752">
    <property type="component" value="Chromosome"/>
</dbReference>
<evidence type="ECO:0000256" key="2">
    <source>
        <dbReference type="ARBA" id="ARBA00022490"/>
    </source>
</evidence>
<dbReference type="AlphaFoldDB" id="A0A6I6EDI9"/>
<reference evidence="6 7" key="1">
    <citation type="submission" date="2019-12" db="EMBL/GenBank/DDBJ databases">
        <title>Erwinia sp. nov., isolated from droppings of birds in the Qinghai-Tiebt plateau of China.</title>
        <authorList>
            <person name="Ge Y."/>
        </authorList>
    </citation>
    <scope>NUCLEOTIDE SEQUENCE [LARGE SCALE GENOMIC DNA]</scope>
    <source>
        <strain evidence="6 7">J780</strain>
    </source>
</reference>
<evidence type="ECO:0000256" key="3">
    <source>
        <dbReference type="ARBA" id="ARBA00022795"/>
    </source>
</evidence>
<name>A0A6I6EDI9_9GAMM</name>
<dbReference type="EMBL" id="CP046509">
    <property type="protein sequence ID" value="QGU87874.1"/>
    <property type="molecule type" value="Genomic_DNA"/>
</dbReference>
<dbReference type="RefSeq" id="WP_156287536.1">
    <property type="nucleotide sequence ID" value="NZ_CP046509.1"/>
</dbReference>
<sequence>MKIAPNLLAIYQEILTHSQSMLRLAGEGQWDELIDMEVNYLSAVEKLAKATQNEPVPTHAQEQLRPVLRHILDNEAELKKLLKYRQDEIAGLIQQAGRQKSVNSAYTKGAGVVLFPTGANGYS</sequence>
<keyword evidence="4" id="KW-0143">Chaperone</keyword>
<dbReference type="GO" id="GO:0044781">
    <property type="term" value="P:bacterial-type flagellum organization"/>
    <property type="evidence" value="ECO:0007669"/>
    <property type="project" value="UniProtKB-KW"/>
</dbReference>
<evidence type="ECO:0000313" key="7">
    <source>
        <dbReference type="Proteomes" id="UP000424752"/>
    </source>
</evidence>
<evidence type="ECO:0000256" key="1">
    <source>
        <dbReference type="ARBA" id="ARBA00004514"/>
    </source>
</evidence>
<proteinExistence type="predicted"/>
<evidence type="ECO:0000256" key="5">
    <source>
        <dbReference type="ARBA" id="ARBA00093797"/>
    </source>
</evidence>
<gene>
    <name evidence="6" type="primary">fliT</name>
    <name evidence="6" type="ORF">GN242_11835</name>
</gene>
<dbReference type="InterPro" id="IPR008622">
    <property type="entry name" value="FliT"/>
</dbReference>
<keyword evidence="2" id="KW-0963">Cytoplasm</keyword>
<keyword evidence="6" id="KW-0969">Cilium</keyword>
<dbReference type="NCBIfam" id="NF007836">
    <property type="entry name" value="PRK10548.1"/>
    <property type="match status" value="1"/>
</dbReference>
<evidence type="ECO:0000256" key="4">
    <source>
        <dbReference type="ARBA" id="ARBA00023186"/>
    </source>
</evidence>
<protein>
    <recommendedName>
        <fullName evidence="5">Flagellar protein FliT</fullName>
    </recommendedName>
</protein>
<evidence type="ECO:0000313" key="6">
    <source>
        <dbReference type="EMBL" id="QGU87874.1"/>
    </source>
</evidence>
<dbReference type="KEGG" id="erwi:GN242_11835"/>
<keyword evidence="3" id="KW-1005">Bacterial flagellum biogenesis</keyword>
<accession>A0A6I6EDI9</accession>
<dbReference type="Pfam" id="PF05400">
    <property type="entry name" value="FliT"/>
    <property type="match status" value="1"/>
</dbReference>